<dbReference type="SUPFAM" id="SSF88946">
    <property type="entry name" value="Sigma2 domain of RNA polymerase sigma factors"/>
    <property type="match status" value="1"/>
</dbReference>
<evidence type="ECO:0000256" key="3">
    <source>
        <dbReference type="ARBA" id="ARBA00023082"/>
    </source>
</evidence>
<dbReference type="Pfam" id="PF04542">
    <property type="entry name" value="Sigma70_r2"/>
    <property type="match status" value="1"/>
</dbReference>
<keyword evidence="4" id="KW-0238">DNA-binding</keyword>
<dbReference type="InterPro" id="IPR013249">
    <property type="entry name" value="RNA_pol_sigma70_r4_t2"/>
</dbReference>
<dbReference type="InterPro" id="IPR007627">
    <property type="entry name" value="RNA_pol_sigma70_r2"/>
</dbReference>
<dbReference type="InterPro" id="IPR013325">
    <property type="entry name" value="RNA_pol_sigma_r2"/>
</dbReference>
<evidence type="ECO:0000313" key="8">
    <source>
        <dbReference type="EMBL" id="CDZ90022.1"/>
    </source>
</evidence>
<dbReference type="AlphaFoldDB" id="A0A098BP45"/>
<evidence type="ECO:0000256" key="4">
    <source>
        <dbReference type="ARBA" id="ARBA00023125"/>
    </source>
</evidence>
<dbReference type="KEGG" id="rrz:CS378_16425"/>
<dbReference type="InterPro" id="IPR039425">
    <property type="entry name" value="RNA_pol_sigma-70-like"/>
</dbReference>
<reference evidence="8 9" key="1">
    <citation type="journal article" date="2014" name="Genome Announc.">
        <title>Draft Genome Sequence of Propane- and Butane-Oxidizing Actinobacterium Rhodococcus ruber IEGM 231.</title>
        <authorList>
            <person name="Ivshina I.B."/>
            <person name="Kuyukina M.S."/>
            <person name="Krivoruchko A.V."/>
            <person name="Barbe V."/>
            <person name="Fischer C."/>
        </authorList>
    </citation>
    <scope>NUCLEOTIDE SEQUENCE [LARGE SCALE GENOMIC DNA]</scope>
</reference>
<evidence type="ECO:0000256" key="1">
    <source>
        <dbReference type="ARBA" id="ARBA00010641"/>
    </source>
</evidence>
<sequence length="191" mass="21209">MTGVGGRTDTLDALLARVAAQDAAAFAEFYDLTRARVYGMILRVLRDPGYSEETAQEVYLQVWRSASGFDAAQGSALSWLITLAHRRAVDRVRSEQSGADREARYGASNVDSAFDVVSEEAARREDRQQVTHCLGTLTDLQRRSVELAYYGGLTYREVSEQLSVTLPTVKSRIRDGLLRLRKCLGVQGDEE</sequence>
<gene>
    <name evidence="8" type="primary">sigK</name>
    <name evidence="8" type="ORF">RHRU231_590081</name>
</gene>
<dbReference type="OrthoDB" id="9784272at2"/>
<evidence type="ECO:0000313" key="9">
    <source>
        <dbReference type="Proteomes" id="UP000042997"/>
    </source>
</evidence>
<dbReference type="RefSeq" id="WP_010595507.1">
    <property type="nucleotide sequence ID" value="NZ_CP023714.1"/>
</dbReference>
<feature type="domain" description="RNA polymerase sigma-70 region 2" evidence="6">
    <location>
        <begin position="30"/>
        <end position="96"/>
    </location>
</feature>
<evidence type="ECO:0000256" key="5">
    <source>
        <dbReference type="ARBA" id="ARBA00023163"/>
    </source>
</evidence>
<comment type="similarity">
    <text evidence="1">Belongs to the sigma-70 factor family. ECF subfamily.</text>
</comment>
<dbReference type="NCBIfam" id="TIGR02937">
    <property type="entry name" value="sigma70-ECF"/>
    <property type="match status" value="1"/>
</dbReference>
<dbReference type="CDD" id="cd06171">
    <property type="entry name" value="Sigma70_r4"/>
    <property type="match status" value="1"/>
</dbReference>
<dbReference type="InterPro" id="IPR036388">
    <property type="entry name" value="WH-like_DNA-bd_sf"/>
</dbReference>
<evidence type="ECO:0000259" key="7">
    <source>
        <dbReference type="Pfam" id="PF08281"/>
    </source>
</evidence>
<dbReference type="eggNOG" id="COG1595">
    <property type="taxonomic scope" value="Bacteria"/>
</dbReference>
<dbReference type="GO" id="GO:0006352">
    <property type="term" value="P:DNA-templated transcription initiation"/>
    <property type="evidence" value="ECO:0007669"/>
    <property type="project" value="InterPro"/>
</dbReference>
<protein>
    <submittedName>
        <fullName evidence="8">RNA polymerase sigma factor SigK</fullName>
    </submittedName>
</protein>
<evidence type="ECO:0000256" key="2">
    <source>
        <dbReference type="ARBA" id="ARBA00023015"/>
    </source>
</evidence>
<keyword evidence="3" id="KW-0731">Sigma factor</keyword>
<accession>A0A098BP45</accession>
<dbReference type="Gene3D" id="1.10.1740.10">
    <property type="match status" value="1"/>
</dbReference>
<feature type="domain" description="RNA polymerase sigma factor 70 region 4 type 2" evidence="7">
    <location>
        <begin position="127"/>
        <end position="180"/>
    </location>
</feature>
<dbReference type="Gene3D" id="1.10.10.10">
    <property type="entry name" value="Winged helix-like DNA-binding domain superfamily/Winged helix DNA-binding domain"/>
    <property type="match status" value="1"/>
</dbReference>
<dbReference type="NCBIfam" id="NF007228">
    <property type="entry name" value="PRK09646.1"/>
    <property type="match status" value="1"/>
</dbReference>
<dbReference type="PANTHER" id="PTHR43133:SF66">
    <property type="entry name" value="ECF RNA POLYMERASE SIGMA FACTOR SIGK"/>
    <property type="match status" value="1"/>
</dbReference>
<dbReference type="PANTHER" id="PTHR43133">
    <property type="entry name" value="RNA POLYMERASE ECF-TYPE SIGMA FACTO"/>
    <property type="match status" value="1"/>
</dbReference>
<dbReference type="EMBL" id="CCSD01000071">
    <property type="protein sequence ID" value="CDZ90022.1"/>
    <property type="molecule type" value="Genomic_DNA"/>
</dbReference>
<keyword evidence="2" id="KW-0805">Transcription regulation</keyword>
<evidence type="ECO:0000259" key="6">
    <source>
        <dbReference type="Pfam" id="PF04542"/>
    </source>
</evidence>
<dbReference type="SUPFAM" id="SSF88659">
    <property type="entry name" value="Sigma3 and sigma4 domains of RNA polymerase sigma factors"/>
    <property type="match status" value="1"/>
</dbReference>
<dbReference type="InterPro" id="IPR013324">
    <property type="entry name" value="RNA_pol_sigma_r3/r4-like"/>
</dbReference>
<name>A0A098BP45_9NOCA</name>
<dbReference type="InterPro" id="IPR014284">
    <property type="entry name" value="RNA_pol_sigma-70_dom"/>
</dbReference>
<dbReference type="Pfam" id="PF08281">
    <property type="entry name" value="Sigma70_r4_2"/>
    <property type="match status" value="1"/>
</dbReference>
<proteinExistence type="inferred from homology"/>
<dbReference type="GO" id="GO:0003677">
    <property type="term" value="F:DNA binding"/>
    <property type="evidence" value="ECO:0007669"/>
    <property type="project" value="UniProtKB-KW"/>
</dbReference>
<dbReference type="GO" id="GO:0016987">
    <property type="term" value="F:sigma factor activity"/>
    <property type="evidence" value="ECO:0007669"/>
    <property type="project" value="UniProtKB-KW"/>
</dbReference>
<dbReference type="Proteomes" id="UP000042997">
    <property type="component" value="Unassembled WGS sequence"/>
</dbReference>
<keyword evidence="5" id="KW-0804">Transcription</keyword>
<organism evidence="8 9">
    <name type="scientific">Rhodococcus ruber</name>
    <dbReference type="NCBI Taxonomy" id="1830"/>
    <lineage>
        <taxon>Bacteria</taxon>
        <taxon>Bacillati</taxon>
        <taxon>Actinomycetota</taxon>
        <taxon>Actinomycetes</taxon>
        <taxon>Mycobacteriales</taxon>
        <taxon>Nocardiaceae</taxon>
        <taxon>Rhodococcus</taxon>
    </lineage>
</organism>